<dbReference type="InterPro" id="IPR002081">
    <property type="entry name" value="Cryptochrome/DNA_photolyase_1"/>
</dbReference>
<dbReference type="GO" id="GO:0006139">
    <property type="term" value="P:nucleobase-containing compound metabolic process"/>
    <property type="evidence" value="ECO:0007669"/>
    <property type="project" value="UniProtKB-ARBA"/>
</dbReference>
<evidence type="ECO:0000313" key="9">
    <source>
        <dbReference type="EMBL" id="MCP3427504.1"/>
    </source>
</evidence>
<dbReference type="PROSITE" id="PS00394">
    <property type="entry name" value="DNA_PHOTOLYASES_1_1"/>
    <property type="match status" value="1"/>
</dbReference>
<dbReference type="SUPFAM" id="SSF48173">
    <property type="entry name" value="Cryptochrome/photolyase FAD-binding domain"/>
    <property type="match status" value="1"/>
</dbReference>
<dbReference type="GO" id="GO:0009416">
    <property type="term" value="P:response to light stimulus"/>
    <property type="evidence" value="ECO:0007669"/>
    <property type="project" value="TreeGrafter"/>
</dbReference>
<comment type="cofactor">
    <cofactor evidence="1">
        <name>(6R)-5,10-methylene-5,6,7,8-tetrahydrofolate</name>
        <dbReference type="ChEBI" id="CHEBI:15636"/>
    </cofactor>
</comment>
<proteinExistence type="inferred from homology"/>
<dbReference type="InterPro" id="IPR036134">
    <property type="entry name" value="Crypto/Photolyase_FAD-like_sf"/>
</dbReference>
<keyword evidence="3 6" id="KW-0285">Flavoprotein</keyword>
<dbReference type="SUPFAM" id="SSF52425">
    <property type="entry name" value="Cryptochrome/photolyase, N-terminal domain"/>
    <property type="match status" value="1"/>
</dbReference>
<evidence type="ECO:0000256" key="7">
    <source>
        <dbReference type="RuleBase" id="RU004182"/>
    </source>
</evidence>
<gene>
    <name evidence="9" type="ORF">NLF92_00920</name>
</gene>
<evidence type="ECO:0000256" key="6">
    <source>
        <dbReference type="PIRSR" id="PIRSR602081-1"/>
    </source>
</evidence>
<accession>A0AA41WVT3</accession>
<dbReference type="Gene3D" id="3.40.50.620">
    <property type="entry name" value="HUPs"/>
    <property type="match status" value="1"/>
</dbReference>
<dbReference type="PROSITE" id="PS51645">
    <property type="entry name" value="PHR_CRY_ALPHA_BETA"/>
    <property type="match status" value="1"/>
</dbReference>
<dbReference type="GO" id="GO:0003904">
    <property type="term" value="F:deoxyribodipyrimidine photo-lyase activity"/>
    <property type="evidence" value="ECO:0007669"/>
    <property type="project" value="TreeGrafter"/>
</dbReference>
<dbReference type="EMBL" id="JANATA010000001">
    <property type="protein sequence ID" value="MCP3427504.1"/>
    <property type="molecule type" value="Genomic_DNA"/>
</dbReference>
<dbReference type="InterPro" id="IPR036155">
    <property type="entry name" value="Crypto/Photolyase_N_sf"/>
</dbReference>
<dbReference type="RefSeq" id="WP_254097912.1">
    <property type="nucleotide sequence ID" value="NZ_JANATA010000001.1"/>
</dbReference>
<dbReference type="PRINTS" id="PR00147">
    <property type="entry name" value="DNAPHOTLYASE"/>
</dbReference>
<evidence type="ECO:0000256" key="5">
    <source>
        <dbReference type="ARBA" id="ARBA00022991"/>
    </source>
</evidence>
<dbReference type="Gene3D" id="1.25.40.80">
    <property type="match status" value="1"/>
</dbReference>
<organism evidence="9 10">
    <name type="scientific">Opacimonas viscosa</name>
    <dbReference type="NCBI Taxonomy" id="2961944"/>
    <lineage>
        <taxon>Bacteria</taxon>
        <taxon>Pseudomonadati</taxon>
        <taxon>Pseudomonadota</taxon>
        <taxon>Gammaproteobacteria</taxon>
        <taxon>Alteromonadales</taxon>
        <taxon>Alteromonadaceae</taxon>
        <taxon>Opacimonas</taxon>
    </lineage>
</organism>
<evidence type="ECO:0000256" key="1">
    <source>
        <dbReference type="ARBA" id="ARBA00001932"/>
    </source>
</evidence>
<keyword evidence="10" id="KW-1185">Reference proteome</keyword>
<feature type="binding site" evidence="6">
    <location>
        <position position="289"/>
    </location>
    <ligand>
        <name>FAD</name>
        <dbReference type="ChEBI" id="CHEBI:57692"/>
    </ligand>
</feature>
<evidence type="ECO:0000256" key="4">
    <source>
        <dbReference type="ARBA" id="ARBA00022827"/>
    </source>
</evidence>
<name>A0AA41WVT3_9ALTE</name>
<comment type="similarity">
    <text evidence="7">Belongs to the DNA photolyase family.</text>
</comment>
<dbReference type="GO" id="GO:0003677">
    <property type="term" value="F:DNA binding"/>
    <property type="evidence" value="ECO:0007669"/>
    <property type="project" value="TreeGrafter"/>
</dbReference>
<feature type="binding site" evidence="6">
    <location>
        <position position="236"/>
    </location>
    <ligand>
        <name>FAD</name>
        <dbReference type="ChEBI" id="CHEBI:57692"/>
    </ligand>
</feature>
<protein>
    <submittedName>
        <fullName evidence="9">DNA photolyase family protein</fullName>
    </submittedName>
</protein>
<dbReference type="GO" id="GO:0006950">
    <property type="term" value="P:response to stress"/>
    <property type="evidence" value="ECO:0007669"/>
    <property type="project" value="UniProtKB-ARBA"/>
</dbReference>
<dbReference type="PANTHER" id="PTHR11455:SF9">
    <property type="entry name" value="CRYPTOCHROME CIRCADIAN CLOCK 5 ISOFORM X1"/>
    <property type="match status" value="1"/>
</dbReference>
<evidence type="ECO:0000313" key="10">
    <source>
        <dbReference type="Proteomes" id="UP001165413"/>
    </source>
</evidence>
<dbReference type="InterPro" id="IPR014729">
    <property type="entry name" value="Rossmann-like_a/b/a_fold"/>
</dbReference>
<dbReference type="PANTHER" id="PTHR11455">
    <property type="entry name" value="CRYPTOCHROME"/>
    <property type="match status" value="1"/>
</dbReference>
<comment type="similarity">
    <text evidence="2">Belongs to the DNA photolyase class-1 family.</text>
</comment>
<evidence type="ECO:0000256" key="3">
    <source>
        <dbReference type="ARBA" id="ARBA00022630"/>
    </source>
</evidence>
<dbReference type="AlphaFoldDB" id="A0AA41WVT3"/>
<keyword evidence="4 6" id="KW-0274">FAD</keyword>
<dbReference type="InterPro" id="IPR005101">
    <property type="entry name" value="Cryptochr/Photolyase_FAD-bd"/>
</dbReference>
<evidence type="ECO:0000259" key="8">
    <source>
        <dbReference type="PROSITE" id="PS51645"/>
    </source>
</evidence>
<sequence>MDLKQARKQTIFDVIWFKRDLRLRDHAPLRAVENNDVPVLVVYICEPSLEQDPHYSERHWRFIYQSIQDLNQQLSDFNTQILTINGEVIDVLAHLQSCYTVRNLYSYQEIGLNITFARDRAVKQQCKKLGIRWQEFPYSVVTRGLNHRKHWAKHWEHVISAPCDDPNLAEIPFLTKAAINELAEHITPKSHQHHSGPILWEPKPGIRDKHPMFQVGGEKRAWHTLQHFFVDRGKDYQKHISRPHDARRSCSRISPYLAWGNVSIRQVYKKLMDVAQDKPKHWQRPLAAFASRLHWHCHFIQKFESETSMEYECINKGYLDYPYEQDPAVIERYLHAWQTGQTGIPIIDANMRAVNATGYINFRMRAMLVSVLTHHFNIDWRLGVHHLARQFLDFEPGIHYPQFQMQAGVTGTHTIRLYNPIKQSQEKDPDGTFIQNWVPELAHFPRDMVHTPWDVSPMERLLFAIDDANEYPAPIMDMEDGARAARVRAWEFKERSRVKQESKRILQKHVV</sequence>
<comment type="caution">
    <text evidence="9">The sequence shown here is derived from an EMBL/GenBank/DDBJ whole genome shotgun (WGS) entry which is preliminary data.</text>
</comment>
<dbReference type="GO" id="GO:0071949">
    <property type="term" value="F:FAD binding"/>
    <property type="evidence" value="ECO:0007669"/>
    <property type="project" value="TreeGrafter"/>
</dbReference>
<dbReference type="Pfam" id="PF03441">
    <property type="entry name" value="FAD_binding_7"/>
    <property type="match status" value="1"/>
</dbReference>
<feature type="domain" description="Photolyase/cryptochrome alpha/beta" evidence="8">
    <location>
        <begin position="11"/>
        <end position="141"/>
    </location>
</feature>
<dbReference type="InterPro" id="IPR006050">
    <property type="entry name" value="DNA_photolyase_N"/>
</dbReference>
<keyword evidence="5 7" id="KW-0157">Chromophore</keyword>
<reference evidence="9" key="1">
    <citation type="submission" date="2022-07" db="EMBL/GenBank/DDBJ databases">
        <title>Characterization of the Novel Bacterium Alteromonas immobilis LMIT006 and Alteromonas gregis LMIT007.</title>
        <authorList>
            <person name="Lin X."/>
        </authorList>
    </citation>
    <scope>NUCLEOTIDE SEQUENCE</scope>
    <source>
        <strain evidence="9">LMIT007</strain>
    </source>
</reference>
<comment type="cofactor">
    <cofactor evidence="6">
        <name>FAD</name>
        <dbReference type="ChEBI" id="CHEBI:57692"/>
    </cofactor>
    <text evidence="6">Binds 1 FAD per subunit.</text>
</comment>
<dbReference type="Gene3D" id="1.10.579.10">
    <property type="entry name" value="DNA Cyclobutane Dipyrimidine Photolyase, subunit A, domain 3"/>
    <property type="match status" value="1"/>
</dbReference>
<dbReference type="Pfam" id="PF00875">
    <property type="entry name" value="DNA_photolyase"/>
    <property type="match status" value="1"/>
</dbReference>
<evidence type="ECO:0000256" key="2">
    <source>
        <dbReference type="ARBA" id="ARBA00005862"/>
    </source>
</evidence>
<dbReference type="InterPro" id="IPR018394">
    <property type="entry name" value="DNA_photolyase_1_CS_C"/>
</dbReference>
<dbReference type="Proteomes" id="UP001165413">
    <property type="component" value="Unassembled WGS sequence"/>
</dbReference>